<comment type="caution">
    <text evidence="1">The sequence shown here is derived from an EMBL/GenBank/DDBJ whole genome shotgun (WGS) entry which is preliminary data.</text>
</comment>
<proteinExistence type="predicted"/>
<sequence>MIAYHGTNKENAAAIKQEGFRQGTYFSYRVEDALGFGGNHVFAVEFSADPAKWKGEPDGWQFWTREHIPPSAIVSHGAIEENERLGLVNGLRDLAQGKTRPLTKVRAELKKARAEGKG</sequence>
<evidence type="ECO:0008006" key="2">
    <source>
        <dbReference type="Google" id="ProtNLM"/>
    </source>
</evidence>
<dbReference type="EMBL" id="LAZR01012410">
    <property type="protein sequence ID" value="KKM26969.1"/>
    <property type="molecule type" value="Genomic_DNA"/>
</dbReference>
<dbReference type="AlphaFoldDB" id="A0A0F9J3F6"/>
<accession>A0A0F9J3F6</accession>
<name>A0A0F9J3F6_9ZZZZ</name>
<evidence type="ECO:0000313" key="1">
    <source>
        <dbReference type="EMBL" id="KKM26969.1"/>
    </source>
</evidence>
<reference evidence="1" key="1">
    <citation type="journal article" date="2015" name="Nature">
        <title>Complex archaea that bridge the gap between prokaryotes and eukaryotes.</title>
        <authorList>
            <person name="Spang A."/>
            <person name="Saw J.H."/>
            <person name="Jorgensen S.L."/>
            <person name="Zaremba-Niedzwiedzka K."/>
            <person name="Martijn J."/>
            <person name="Lind A.E."/>
            <person name="van Eijk R."/>
            <person name="Schleper C."/>
            <person name="Guy L."/>
            <person name="Ettema T.J."/>
        </authorList>
    </citation>
    <scope>NUCLEOTIDE SEQUENCE</scope>
</reference>
<gene>
    <name evidence="1" type="ORF">LCGC14_1579370</name>
</gene>
<protein>
    <recommendedName>
        <fullName evidence="2">PARP catalytic domain-containing protein</fullName>
    </recommendedName>
</protein>
<dbReference type="SUPFAM" id="SSF56399">
    <property type="entry name" value="ADP-ribosylation"/>
    <property type="match status" value="1"/>
</dbReference>
<organism evidence="1">
    <name type="scientific">marine sediment metagenome</name>
    <dbReference type="NCBI Taxonomy" id="412755"/>
    <lineage>
        <taxon>unclassified sequences</taxon>
        <taxon>metagenomes</taxon>
        <taxon>ecological metagenomes</taxon>
    </lineage>
</organism>